<gene>
    <name evidence="1" type="ORF">CK620_08525</name>
    <name evidence="3" type="ORF">CK621_04165</name>
    <name evidence="2" type="ORF">CK623_13485</name>
</gene>
<evidence type="ECO:0000313" key="2">
    <source>
        <dbReference type="EMBL" id="PAT37874.1"/>
    </source>
</evidence>
<evidence type="ECO:0000313" key="3">
    <source>
        <dbReference type="EMBL" id="PAT43344.1"/>
    </source>
</evidence>
<evidence type="ECO:0000313" key="1">
    <source>
        <dbReference type="EMBL" id="PAT34271.1"/>
    </source>
</evidence>
<accession>A0A2A2A933</accession>
<dbReference type="Proteomes" id="UP000217999">
    <property type="component" value="Unassembled WGS sequence"/>
</dbReference>
<dbReference type="EMBL" id="NSJF01000004">
    <property type="protein sequence ID" value="PAT34271.1"/>
    <property type="molecule type" value="Genomic_DNA"/>
</dbReference>
<dbReference type="RefSeq" id="WP_095549959.1">
    <property type="nucleotide sequence ID" value="NZ_CP156659.1"/>
</dbReference>
<dbReference type="AlphaFoldDB" id="A0A2A2AJG1"/>
<dbReference type="Proteomes" id="UP000218439">
    <property type="component" value="Unassembled WGS sequence"/>
</dbReference>
<evidence type="ECO:0000313" key="6">
    <source>
        <dbReference type="Proteomes" id="UP000218644"/>
    </source>
</evidence>
<dbReference type="EMBL" id="NSJD01000036">
    <property type="protein sequence ID" value="PAT37874.1"/>
    <property type="molecule type" value="Genomic_DNA"/>
</dbReference>
<dbReference type="EMBL" id="NSJE01000005">
    <property type="protein sequence ID" value="PAT43344.1"/>
    <property type="molecule type" value="Genomic_DNA"/>
</dbReference>
<reference evidence="4 5" key="1">
    <citation type="submission" date="2017-08" db="EMBL/GenBank/DDBJ databases">
        <title>WGS of Clinical strains of the CDC Group NO-1 linked to zoonotic infections in humans.</title>
        <authorList>
            <person name="Bernier A.-M."/>
            <person name="Bernard K."/>
        </authorList>
    </citation>
    <scope>NUCLEOTIDE SEQUENCE [LARGE SCALE GENOMIC DNA]</scope>
    <source>
        <strain evidence="1 4">NML03-0146</strain>
        <strain evidence="3 5">NML120219</strain>
        <strain evidence="2 6">NML79-0751</strain>
    </source>
</reference>
<evidence type="ECO:0000313" key="4">
    <source>
        <dbReference type="Proteomes" id="UP000217999"/>
    </source>
</evidence>
<accession>A0A2A2B073</accession>
<name>A0A2A2AJG1_9BURK</name>
<protein>
    <submittedName>
        <fullName evidence="2">Uncharacterized protein</fullName>
    </submittedName>
</protein>
<accession>A0A2A2AJG1</accession>
<dbReference type="Proteomes" id="UP000218644">
    <property type="component" value="Unassembled WGS sequence"/>
</dbReference>
<organism evidence="2 6">
    <name type="scientific">Vandammella animalimorsus</name>
    <dbReference type="NCBI Taxonomy" id="2029117"/>
    <lineage>
        <taxon>Bacteria</taxon>
        <taxon>Pseudomonadati</taxon>
        <taxon>Pseudomonadota</taxon>
        <taxon>Betaproteobacteria</taxon>
        <taxon>Burkholderiales</taxon>
        <taxon>Comamonadaceae</taxon>
        <taxon>Vandammella</taxon>
    </lineage>
</organism>
<comment type="caution">
    <text evidence="2">The sequence shown here is derived from an EMBL/GenBank/DDBJ whole genome shotgun (WGS) entry which is preliminary data.</text>
</comment>
<sequence>MHNGGMSIELQVFHIVSQVLDCPRGDIDAHTPIHDWLKMTIINDETCLALNINISTQSASQCRTVGEYLRLVQSML</sequence>
<proteinExistence type="predicted"/>
<evidence type="ECO:0000313" key="5">
    <source>
        <dbReference type="Proteomes" id="UP000218439"/>
    </source>
</evidence>